<accession>A0A3S0HVE7</accession>
<dbReference type="SUPFAM" id="SSF52540">
    <property type="entry name" value="P-loop containing nucleoside triphosphate hydrolases"/>
    <property type="match status" value="1"/>
</dbReference>
<keyword evidence="3" id="KW-1185">Reference proteome</keyword>
<name>A0A3S0HVE7_9GAMM</name>
<dbReference type="InterPro" id="IPR027417">
    <property type="entry name" value="P-loop_NTPase"/>
</dbReference>
<dbReference type="Proteomes" id="UP000267400">
    <property type="component" value="Unassembled WGS sequence"/>
</dbReference>
<evidence type="ECO:0000313" key="3">
    <source>
        <dbReference type="Proteomes" id="UP000267400"/>
    </source>
</evidence>
<dbReference type="RefSeq" id="WP_126479851.1">
    <property type="nucleotide sequence ID" value="NZ_RXNS01000001.1"/>
</dbReference>
<protein>
    <submittedName>
        <fullName evidence="2">Uncharacterized protein</fullName>
    </submittedName>
</protein>
<dbReference type="Gene3D" id="3.40.50.300">
    <property type="entry name" value="P-loop containing nucleotide triphosphate hydrolases"/>
    <property type="match status" value="1"/>
</dbReference>
<dbReference type="OrthoDB" id="6083243at2"/>
<organism evidence="2 3">
    <name type="scientific">Halomonas nitroreducens</name>
    <dbReference type="NCBI Taxonomy" id="447425"/>
    <lineage>
        <taxon>Bacteria</taxon>
        <taxon>Pseudomonadati</taxon>
        <taxon>Pseudomonadota</taxon>
        <taxon>Gammaproteobacteria</taxon>
        <taxon>Oceanospirillales</taxon>
        <taxon>Halomonadaceae</taxon>
        <taxon>Halomonas</taxon>
    </lineage>
</organism>
<dbReference type="EMBL" id="RXNS01000001">
    <property type="protein sequence ID" value="RTR06944.1"/>
    <property type="molecule type" value="Genomic_DNA"/>
</dbReference>
<evidence type="ECO:0000313" key="2">
    <source>
        <dbReference type="EMBL" id="RTR06944.1"/>
    </source>
</evidence>
<proteinExistence type="predicted"/>
<sequence length="586" mass="65701">MPERPGLEFSAWNPGLEADLPRRYQALETIHHTANVDSRLADIPELSALTGLAEEELVAFKAERLVLHEVIVQVTADIVVLEGEEEELLGQHFRDIARKLLSDYLAPHLPRLRQEHARLYGEIHARVGDILAAAFAPEPAEIEPEPGSWLSRWLGKRPAPQRQPDHRSIEERHHEVIRGLRETGLAARGDLERAIYKSTYRVLNSIASRQGHIGVDRELLARLITQQVCNDFGSRHLGERIAPHVARAMDVEGYRRLPCAREPILISLKGASAAGKSSLRPLLKDTLQDLGIQADHYGTVSPDIWRRLLLDYDALGEAYKYAGRLSGKEVKLIDAKLDRYIRDKAQRDRSIPNLVIDRFRFDSFSQERVPRLLDATYAKHVATMYFYFIVTPPEATVERGWERGLTRGRFKAVEDFLGHCVEAYDGMPRLLFKWLDSRHPRLEYCFLDNSVPKHTPPTTIAYGNREVLHILAPLGLVAIDRYKRINTRATCPAEVYPGDDSLAIGRNCAFLRQCLAKVPEVRFVDAATGQVYLKAAAGRFAVVAPALLDTQRAAPELAELFAALGVPDPQQNGPASLETGPRSSPG</sequence>
<dbReference type="AlphaFoldDB" id="A0A3S0HVE7"/>
<gene>
    <name evidence="2" type="ORF">EKG36_00320</name>
</gene>
<reference evidence="2 3" key="1">
    <citation type="submission" date="2018-12" db="EMBL/GenBank/DDBJ databases">
        <authorList>
            <person name="Yu L."/>
        </authorList>
    </citation>
    <scope>NUCLEOTIDE SEQUENCE [LARGE SCALE GENOMIC DNA]</scope>
    <source>
        <strain evidence="2 3">11S</strain>
    </source>
</reference>
<comment type="caution">
    <text evidence="2">The sequence shown here is derived from an EMBL/GenBank/DDBJ whole genome shotgun (WGS) entry which is preliminary data.</text>
</comment>
<feature type="region of interest" description="Disordered" evidence="1">
    <location>
        <begin position="566"/>
        <end position="586"/>
    </location>
</feature>
<evidence type="ECO:0000256" key="1">
    <source>
        <dbReference type="SAM" id="MobiDB-lite"/>
    </source>
</evidence>